<evidence type="ECO:0000256" key="1">
    <source>
        <dbReference type="SAM" id="MobiDB-lite"/>
    </source>
</evidence>
<organism evidence="2 3">
    <name type="scientific">Colletotrichum higginsianum (strain IMI 349063)</name>
    <name type="common">Crucifer anthracnose fungus</name>
    <dbReference type="NCBI Taxonomy" id="759273"/>
    <lineage>
        <taxon>Eukaryota</taxon>
        <taxon>Fungi</taxon>
        <taxon>Dikarya</taxon>
        <taxon>Ascomycota</taxon>
        <taxon>Pezizomycotina</taxon>
        <taxon>Sordariomycetes</taxon>
        <taxon>Hypocreomycetidae</taxon>
        <taxon>Glomerellales</taxon>
        <taxon>Glomerellaceae</taxon>
        <taxon>Colletotrichum</taxon>
        <taxon>Colletotrichum destructivum species complex</taxon>
    </lineage>
</organism>
<evidence type="ECO:0000313" key="2">
    <source>
        <dbReference type="EMBL" id="CCF39538.1"/>
    </source>
</evidence>
<evidence type="ECO:0000313" key="3">
    <source>
        <dbReference type="Proteomes" id="UP000007174"/>
    </source>
</evidence>
<gene>
    <name evidence="2" type="ORF">CH063_10351</name>
</gene>
<feature type="region of interest" description="Disordered" evidence="1">
    <location>
        <begin position="114"/>
        <end position="138"/>
    </location>
</feature>
<sequence length="178" mass="20503">MKRCRLFETPVCRRVRVSRVFCVCRVSCAHVPHQARCPKPLYPRKLDLGCNSRCTPGERAQVWLRQRNRVLASIHRPGCTLGARLHVPGPEALQTSASDWRLLVPRAVVLGSNTYSSRNPPGPARQHHSVPPSGLHLKQRRWRMRYGTRRQCRRDGKPRKAAIERVWVNEQAGFCCRR</sequence>
<proteinExistence type="predicted"/>
<dbReference type="AlphaFoldDB" id="H1VH35"/>
<dbReference type="HOGENOM" id="CLU_1510502_0_0_1"/>
<dbReference type="Proteomes" id="UP000007174">
    <property type="component" value="Unassembled WGS sequence"/>
</dbReference>
<accession>H1VH35</accession>
<dbReference type="EMBL" id="CACQ02003555">
    <property type="protein sequence ID" value="CCF39538.1"/>
    <property type="molecule type" value="Genomic_DNA"/>
</dbReference>
<protein>
    <submittedName>
        <fullName evidence="2">Uncharacterized protein</fullName>
    </submittedName>
</protein>
<reference evidence="3" key="1">
    <citation type="journal article" date="2012" name="Nat. Genet.">
        <title>Lifestyle transitions in plant pathogenic Colletotrichum fungi deciphered by genome and transcriptome analyses.</title>
        <authorList>
            <person name="O'Connell R.J."/>
            <person name="Thon M.R."/>
            <person name="Hacquard S."/>
            <person name="Amyotte S.G."/>
            <person name="Kleemann J."/>
            <person name="Torres M.F."/>
            <person name="Damm U."/>
            <person name="Buiate E.A."/>
            <person name="Epstein L."/>
            <person name="Alkan N."/>
            <person name="Altmueller J."/>
            <person name="Alvarado-Balderrama L."/>
            <person name="Bauser C.A."/>
            <person name="Becker C."/>
            <person name="Birren B.W."/>
            <person name="Chen Z."/>
            <person name="Choi J."/>
            <person name="Crouch J.A."/>
            <person name="Duvick J.P."/>
            <person name="Farman M.A."/>
            <person name="Gan P."/>
            <person name="Heiman D."/>
            <person name="Henrissat B."/>
            <person name="Howard R.J."/>
            <person name="Kabbage M."/>
            <person name="Koch C."/>
            <person name="Kracher B."/>
            <person name="Kubo Y."/>
            <person name="Law A.D."/>
            <person name="Lebrun M.-H."/>
            <person name="Lee Y.-H."/>
            <person name="Miyara I."/>
            <person name="Moore N."/>
            <person name="Neumann U."/>
            <person name="Nordstroem K."/>
            <person name="Panaccione D.G."/>
            <person name="Panstruga R."/>
            <person name="Place M."/>
            <person name="Proctor R.H."/>
            <person name="Prusky D."/>
            <person name="Rech G."/>
            <person name="Reinhardt R."/>
            <person name="Rollins J.A."/>
            <person name="Rounsley S."/>
            <person name="Schardl C.L."/>
            <person name="Schwartz D.C."/>
            <person name="Shenoy N."/>
            <person name="Shirasu K."/>
            <person name="Sikhakolli U.R."/>
            <person name="Stueber K."/>
            <person name="Sukno S.A."/>
            <person name="Sweigard J.A."/>
            <person name="Takano Y."/>
            <person name="Takahara H."/>
            <person name="Trail F."/>
            <person name="van der Does H.C."/>
            <person name="Voll L.M."/>
            <person name="Will I."/>
            <person name="Young S."/>
            <person name="Zeng Q."/>
            <person name="Zhang J."/>
            <person name="Zhou S."/>
            <person name="Dickman M.B."/>
            <person name="Schulze-Lefert P."/>
            <person name="Ver Loren van Themaat E."/>
            <person name="Ma L.-J."/>
            <person name="Vaillancourt L.J."/>
        </authorList>
    </citation>
    <scope>NUCLEOTIDE SEQUENCE [LARGE SCALE GENOMIC DNA]</scope>
    <source>
        <strain evidence="3">IMI 349063</strain>
    </source>
</reference>
<name>H1VH35_COLHI</name>